<evidence type="ECO:0000313" key="6">
    <source>
        <dbReference type="Proteomes" id="UP000092024"/>
    </source>
</evidence>
<dbReference type="NCBIfam" id="TIGR01353">
    <property type="entry name" value="dGTP_triPase"/>
    <property type="match status" value="1"/>
</dbReference>
<feature type="domain" description="HD" evidence="4">
    <location>
        <begin position="70"/>
        <end position="248"/>
    </location>
</feature>
<feature type="region of interest" description="Disordered" evidence="3">
    <location>
        <begin position="1"/>
        <end position="23"/>
    </location>
</feature>
<protein>
    <recommendedName>
        <fullName evidence="2">Deoxyguanosinetriphosphate triphosphohydrolase-like protein</fullName>
    </recommendedName>
</protein>
<dbReference type="SMART" id="SM00471">
    <property type="entry name" value="HDc"/>
    <property type="match status" value="1"/>
</dbReference>
<dbReference type="InterPro" id="IPR006261">
    <property type="entry name" value="dGTPase"/>
</dbReference>
<proteinExistence type="inferred from homology"/>
<name>A0A1A5YFI5_9BACL</name>
<dbReference type="Proteomes" id="UP000092024">
    <property type="component" value="Unassembled WGS sequence"/>
</dbReference>
<gene>
    <name evidence="5" type="ORF">A7K91_12670</name>
</gene>
<dbReference type="PANTHER" id="PTHR11373">
    <property type="entry name" value="DEOXYNUCLEOSIDE TRIPHOSPHATE TRIPHOSPHOHYDROLASE"/>
    <property type="match status" value="1"/>
</dbReference>
<dbReference type="Pfam" id="PF01966">
    <property type="entry name" value="HD"/>
    <property type="match status" value="1"/>
</dbReference>
<reference evidence="5 6" key="1">
    <citation type="submission" date="2016-05" db="EMBL/GenBank/DDBJ databases">
        <title>Paenibacillus oryzae. sp. nov., isolated from the rice root.</title>
        <authorList>
            <person name="Zhang J."/>
            <person name="Zhang X."/>
        </authorList>
    </citation>
    <scope>NUCLEOTIDE SEQUENCE [LARGE SCALE GENOMIC DNA]</scope>
    <source>
        <strain evidence="5 6">1DrF-4</strain>
    </source>
</reference>
<keyword evidence="1 2" id="KW-0378">Hydrolase</keyword>
<evidence type="ECO:0000256" key="1">
    <source>
        <dbReference type="ARBA" id="ARBA00022801"/>
    </source>
</evidence>
<dbReference type="GO" id="GO:0008832">
    <property type="term" value="F:dGTPase activity"/>
    <property type="evidence" value="ECO:0007669"/>
    <property type="project" value="TreeGrafter"/>
</dbReference>
<comment type="caution">
    <text evidence="5">The sequence shown here is derived from an EMBL/GenBank/DDBJ whole genome shotgun (WGS) entry which is preliminary data.</text>
</comment>
<sequence>MILQKNTQNPFYNETDSERKADLPDAKARVSIRDDFERDYGRILHSAAFRRLQAKTQVIAVSEGDFHRTRLTHSLEVAQIARGIATSLNENTNVYNGKIDTSLIEAAALAHDLGHPPFGHQGERALNACMRRFDLNFEGNGHTFRLLTALEGHHGYGLNLTRAGLLSILKYPVPMKMLNNIRVEDKPPKSSIFDEDMAAFRWVLEPFTEVEINYLTAYSGIKEGKHGTTLAKTFECSIVELADDIAYATYDLEDSLKLQLIPQEALKDVLTDCSKNCPEGIANAINRFLEAGDTGDNKYKNKHLCADLVWGFINHVSIEEVPFDQDGQPLFSNRLKYRAFVDEGTRTLLAGLKQLVITHVIKSQRVQTFEWRGGHIIKKLFDAMIHDKHLLPQDEKSHWSVSSDNHNARIVCDYLSSMTDNYALKIYSRLFESAGGKLFDI</sequence>
<dbReference type="RefSeq" id="WP_068684935.1">
    <property type="nucleotide sequence ID" value="NZ_LYPA01000065.1"/>
</dbReference>
<dbReference type="InterPro" id="IPR026875">
    <property type="entry name" value="PHydrolase_assoc_dom"/>
</dbReference>
<evidence type="ECO:0000256" key="3">
    <source>
        <dbReference type="SAM" id="MobiDB-lite"/>
    </source>
</evidence>
<keyword evidence="6" id="KW-1185">Reference proteome</keyword>
<comment type="similarity">
    <text evidence="2">Belongs to the dGTPase family. Type 2 subfamily.</text>
</comment>
<dbReference type="AlphaFoldDB" id="A0A1A5YFI5"/>
<dbReference type="InterPro" id="IPR003607">
    <property type="entry name" value="HD/PDEase_dom"/>
</dbReference>
<evidence type="ECO:0000259" key="4">
    <source>
        <dbReference type="PROSITE" id="PS51831"/>
    </source>
</evidence>
<dbReference type="GO" id="GO:0006203">
    <property type="term" value="P:dGTP catabolic process"/>
    <property type="evidence" value="ECO:0007669"/>
    <property type="project" value="TreeGrafter"/>
</dbReference>
<dbReference type="OrthoDB" id="9803619at2"/>
<dbReference type="CDD" id="cd00077">
    <property type="entry name" value="HDc"/>
    <property type="match status" value="1"/>
</dbReference>
<evidence type="ECO:0000313" key="5">
    <source>
        <dbReference type="EMBL" id="OBR64354.1"/>
    </source>
</evidence>
<dbReference type="SUPFAM" id="SSF109604">
    <property type="entry name" value="HD-domain/PDEase-like"/>
    <property type="match status" value="1"/>
</dbReference>
<dbReference type="PANTHER" id="PTHR11373:SF32">
    <property type="entry name" value="DEOXYGUANOSINETRIPHOSPHATE TRIPHOSPHOHYDROLASE"/>
    <property type="match status" value="1"/>
</dbReference>
<dbReference type="EMBL" id="LYPA01000065">
    <property type="protein sequence ID" value="OBR64354.1"/>
    <property type="molecule type" value="Genomic_DNA"/>
</dbReference>
<dbReference type="PROSITE" id="PS51831">
    <property type="entry name" value="HD"/>
    <property type="match status" value="1"/>
</dbReference>
<dbReference type="NCBIfam" id="NF041026">
    <property type="entry name" value="antiphage_dGTPase"/>
    <property type="match status" value="1"/>
</dbReference>
<organism evidence="5 6">
    <name type="scientific">Paenibacillus oryzae</name>
    <dbReference type="NCBI Taxonomy" id="1844972"/>
    <lineage>
        <taxon>Bacteria</taxon>
        <taxon>Bacillati</taxon>
        <taxon>Bacillota</taxon>
        <taxon>Bacilli</taxon>
        <taxon>Bacillales</taxon>
        <taxon>Paenibacillaceae</taxon>
        <taxon>Paenibacillus</taxon>
    </lineage>
</organism>
<evidence type="ECO:0000256" key="2">
    <source>
        <dbReference type="HAMAP-Rule" id="MF_01212"/>
    </source>
</evidence>
<accession>A0A1A5YFI5</accession>
<dbReference type="Gene3D" id="1.10.3210.10">
    <property type="entry name" value="Hypothetical protein af1432"/>
    <property type="match status" value="1"/>
</dbReference>
<dbReference type="STRING" id="1844972.A7K91_12670"/>
<dbReference type="InterPro" id="IPR050135">
    <property type="entry name" value="dGTPase-like"/>
</dbReference>
<dbReference type="InterPro" id="IPR023023">
    <property type="entry name" value="dNTPase_2"/>
</dbReference>
<feature type="compositionally biased region" description="Polar residues" evidence="3">
    <location>
        <begin position="1"/>
        <end position="14"/>
    </location>
</feature>
<dbReference type="InterPro" id="IPR006674">
    <property type="entry name" value="HD_domain"/>
</dbReference>
<dbReference type="Pfam" id="PF13286">
    <property type="entry name" value="HD_assoc"/>
    <property type="match status" value="1"/>
</dbReference>
<dbReference type="HAMAP" id="MF_01212">
    <property type="entry name" value="dGTPase_type2"/>
    <property type="match status" value="1"/>
</dbReference>